<feature type="region of interest" description="Disordered" evidence="1">
    <location>
        <begin position="176"/>
        <end position="196"/>
    </location>
</feature>
<proteinExistence type="predicted"/>
<evidence type="ECO:0000256" key="1">
    <source>
        <dbReference type="SAM" id="MobiDB-lite"/>
    </source>
</evidence>
<accession>A0A2Z7B813</accession>
<reference evidence="2 3" key="1">
    <citation type="journal article" date="2015" name="Proc. Natl. Acad. Sci. U.S.A.">
        <title>The resurrection genome of Boea hygrometrica: A blueprint for survival of dehydration.</title>
        <authorList>
            <person name="Xiao L."/>
            <person name="Yang G."/>
            <person name="Zhang L."/>
            <person name="Yang X."/>
            <person name="Zhao S."/>
            <person name="Ji Z."/>
            <person name="Zhou Q."/>
            <person name="Hu M."/>
            <person name="Wang Y."/>
            <person name="Chen M."/>
            <person name="Xu Y."/>
            <person name="Jin H."/>
            <person name="Xiao X."/>
            <person name="Hu G."/>
            <person name="Bao F."/>
            <person name="Hu Y."/>
            <person name="Wan P."/>
            <person name="Li L."/>
            <person name="Deng X."/>
            <person name="Kuang T."/>
            <person name="Xiang C."/>
            <person name="Zhu J.K."/>
            <person name="Oliver M.J."/>
            <person name="He Y."/>
        </authorList>
    </citation>
    <scope>NUCLEOTIDE SEQUENCE [LARGE SCALE GENOMIC DNA]</scope>
    <source>
        <strain evidence="3">cv. XS01</strain>
    </source>
</reference>
<keyword evidence="3" id="KW-1185">Reference proteome</keyword>
<gene>
    <name evidence="2" type="ORF">F511_20796</name>
</gene>
<name>A0A2Z7B813_9LAMI</name>
<dbReference type="EMBL" id="KV008504">
    <property type="protein sequence ID" value="KZV30166.1"/>
    <property type="molecule type" value="Genomic_DNA"/>
</dbReference>
<evidence type="ECO:0000313" key="3">
    <source>
        <dbReference type="Proteomes" id="UP000250235"/>
    </source>
</evidence>
<protein>
    <submittedName>
        <fullName evidence="2">Uncharacterized protein</fullName>
    </submittedName>
</protein>
<dbReference type="Proteomes" id="UP000250235">
    <property type="component" value="Unassembled WGS sequence"/>
</dbReference>
<feature type="region of interest" description="Disordered" evidence="1">
    <location>
        <begin position="1"/>
        <end position="39"/>
    </location>
</feature>
<dbReference type="AlphaFoldDB" id="A0A2Z7B813"/>
<feature type="compositionally biased region" description="Basic and acidic residues" evidence="1">
    <location>
        <begin position="14"/>
        <end position="33"/>
    </location>
</feature>
<organism evidence="2 3">
    <name type="scientific">Dorcoceras hygrometricum</name>
    <dbReference type="NCBI Taxonomy" id="472368"/>
    <lineage>
        <taxon>Eukaryota</taxon>
        <taxon>Viridiplantae</taxon>
        <taxon>Streptophyta</taxon>
        <taxon>Embryophyta</taxon>
        <taxon>Tracheophyta</taxon>
        <taxon>Spermatophyta</taxon>
        <taxon>Magnoliopsida</taxon>
        <taxon>eudicotyledons</taxon>
        <taxon>Gunneridae</taxon>
        <taxon>Pentapetalae</taxon>
        <taxon>asterids</taxon>
        <taxon>lamiids</taxon>
        <taxon>Lamiales</taxon>
        <taxon>Gesneriaceae</taxon>
        <taxon>Didymocarpoideae</taxon>
        <taxon>Trichosporeae</taxon>
        <taxon>Loxocarpinae</taxon>
        <taxon>Dorcoceras</taxon>
    </lineage>
</organism>
<sequence length="196" mass="20881">MGSISNIGTKTPRAARDRPEQNLEAKFSRRNDTGDLPDGGRTAAAVANLACGVWPHAAAPCAALPRSIVRQPWRTSGRPPRNIVAQPCAKRRTAMAQQLRNAAGSSPGHRVETAPSLRPMCAASAQRGARLLATVENFFLLISKLKDLMQYGNNCIDQILTLALIPLLGNNGVGSGSRLPGQSGKQNCPGDDQYNM</sequence>
<evidence type="ECO:0000313" key="2">
    <source>
        <dbReference type="EMBL" id="KZV30166.1"/>
    </source>
</evidence>